<dbReference type="Gene3D" id="3.10.105.10">
    <property type="entry name" value="Dipeptide-binding Protein, Domain 3"/>
    <property type="match status" value="1"/>
</dbReference>
<dbReference type="InterPro" id="IPR030678">
    <property type="entry name" value="Peptide/Ni-bd"/>
</dbReference>
<dbReference type="GO" id="GO:0042597">
    <property type="term" value="C:periplasmic space"/>
    <property type="evidence" value="ECO:0007669"/>
    <property type="project" value="UniProtKB-ARBA"/>
</dbReference>
<proteinExistence type="predicted"/>
<evidence type="ECO:0000313" key="4">
    <source>
        <dbReference type="Proteomes" id="UP000248806"/>
    </source>
</evidence>
<keyword evidence="4" id="KW-1185">Reference proteome</keyword>
<dbReference type="InterPro" id="IPR000914">
    <property type="entry name" value="SBP_5_dom"/>
</dbReference>
<dbReference type="GO" id="GO:0043190">
    <property type="term" value="C:ATP-binding cassette (ABC) transporter complex"/>
    <property type="evidence" value="ECO:0007669"/>
    <property type="project" value="InterPro"/>
</dbReference>
<dbReference type="AlphaFoldDB" id="A0A326U648"/>
<dbReference type="Gene3D" id="3.40.190.10">
    <property type="entry name" value="Periplasmic binding protein-like II"/>
    <property type="match status" value="1"/>
</dbReference>
<dbReference type="Pfam" id="PF00496">
    <property type="entry name" value="SBP_bac_5"/>
    <property type="match status" value="1"/>
</dbReference>
<name>A0A326U648_THEHA</name>
<dbReference type="PANTHER" id="PTHR30290:SF82">
    <property type="entry name" value="ABC-TYPE DIPEPTIDE_OLIGOPEPTIDE TRANSPORT SYSTEM, PERIPLASMIC COMPONENT"/>
    <property type="match status" value="1"/>
</dbReference>
<feature type="transmembrane region" description="Helical" evidence="1">
    <location>
        <begin position="21"/>
        <end position="40"/>
    </location>
</feature>
<sequence>MSTHSLFTPFKRPKKAALPGILLTAMMLLTIILTACGGGANNNNSAKGNQALTVAPSPQGDFSKNFNPIAAQPTYGTQGYIFETLLYFNRVNGSIKPWLAEDYKFSDDAKTLTFKLRQNVKWNDGQPFTAEDVVFTLELPKKNPAADTGGLWTWLKDVTMVDAHTVTVTLKQAYTPILWQLGGSTYILPKHVWEKVDDPIKFINDNPVGTGPYKLKSFTPQLVTLAKNDQYWQEGKPQVKEIRVVAFSSNTNAELALSRGEIDWTGLFIPDIDKTFVSKNKDHHHYWFPPSNVIVLYMNLTKAPFNDLKVRQALSYAIDRAQIVKDAENGYTVPASPTGLVLPNEQKYLASEYQNLEFKQDMEKAKQLLESAGFKKGSDGIYAGPDGKKLSFNINVVSGWTDWVTAAQIISKNLKELGIQANVNTIAYNAYFNALQLGTYETSISWTNNGPTPYFLLEGLLHSTRSADIGKAAVSNFERWKDAETDKLLDQYATTTNEDKQKEAIQGIQKIMVEKLPVVPLFYGPTWYEYNSSRFTGWPDKDNAYSVPAPFTYPDAAVTVLNLKPAQ</sequence>
<dbReference type="RefSeq" id="WP_246046268.1">
    <property type="nucleotide sequence ID" value="NZ_BIFX01000001.1"/>
</dbReference>
<protein>
    <submittedName>
        <fullName evidence="3">Peptide/nickel transport system substrate-binding protein</fullName>
    </submittedName>
</protein>
<feature type="domain" description="Solute-binding protein family 5" evidence="2">
    <location>
        <begin position="95"/>
        <end position="466"/>
    </location>
</feature>
<evidence type="ECO:0000259" key="2">
    <source>
        <dbReference type="Pfam" id="PF00496"/>
    </source>
</evidence>
<keyword evidence="1" id="KW-1133">Transmembrane helix</keyword>
<dbReference type="CDD" id="cd08509">
    <property type="entry name" value="PBP2_TmCBP_oligosaccharides_like"/>
    <property type="match status" value="1"/>
</dbReference>
<keyword evidence="1" id="KW-0812">Transmembrane</keyword>
<dbReference type="GO" id="GO:0015833">
    <property type="term" value="P:peptide transport"/>
    <property type="evidence" value="ECO:0007669"/>
    <property type="project" value="TreeGrafter"/>
</dbReference>
<dbReference type="Proteomes" id="UP000248806">
    <property type="component" value="Unassembled WGS sequence"/>
</dbReference>
<keyword evidence="1" id="KW-0472">Membrane</keyword>
<organism evidence="3 4">
    <name type="scientific">Thermosporothrix hazakensis</name>
    <dbReference type="NCBI Taxonomy" id="644383"/>
    <lineage>
        <taxon>Bacteria</taxon>
        <taxon>Bacillati</taxon>
        <taxon>Chloroflexota</taxon>
        <taxon>Ktedonobacteria</taxon>
        <taxon>Ktedonobacterales</taxon>
        <taxon>Thermosporotrichaceae</taxon>
        <taxon>Thermosporothrix</taxon>
    </lineage>
</organism>
<dbReference type="PIRSF" id="PIRSF002741">
    <property type="entry name" value="MppA"/>
    <property type="match status" value="1"/>
</dbReference>
<dbReference type="PANTHER" id="PTHR30290">
    <property type="entry name" value="PERIPLASMIC BINDING COMPONENT OF ABC TRANSPORTER"/>
    <property type="match status" value="1"/>
</dbReference>
<evidence type="ECO:0000313" key="3">
    <source>
        <dbReference type="EMBL" id="PZW29431.1"/>
    </source>
</evidence>
<reference evidence="3 4" key="1">
    <citation type="submission" date="2018-06" db="EMBL/GenBank/DDBJ databases">
        <title>Genomic Encyclopedia of Archaeal and Bacterial Type Strains, Phase II (KMG-II): from individual species to whole genera.</title>
        <authorList>
            <person name="Goeker M."/>
        </authorList>
    </citation>
    <scope>NUCLEOTIDE SEQUENCE [LARGE SCALE GENOMIC DNA]</scope>
    <source>
        <strain evidence="3 4">ATCC BAA-1881</strain>
    </source>
</reference>
<dbReference type="InterPro" id="IPR039424">
    <property type="entry name" value="SBP_5"/>
</dbReference>
<accession>A0A326U648</accession>
<evidence type="ECO:0000256" key="1">
    <source>
        <dbReference type="SAM" id="Phobius"/>
    </source>
</evidence>
<dbReference type="GO" id="GO:1904680">
    <property type="term" value="F:peptide transmembrane transporter activity"/>
    <property type="evidence" value="ECO:0007669"/>
    <property type="project" value="TreeGrafter"/>
</dbReference>
<dbReference type="Gene3D" id="3.90.76.10">
    <property type="entry name" value="Dipeptide-binding Protein, Domain 1"/>
    <property type="match status" value="1"/>
</dbReference>
<dbReference type="SUPFAM" id="SSF53850">
    <property type="entry name" value="Periplasmic binding protein-like II"/>
    <property type="match status" value="1"/>
</dbReference>
<dbReference type="EMBL" id="QKUF01000008">
    <property type="protein sequence ID" value="PZW29431.1"/>
    <property type="molecule type" value="Genomic_DNA"/>
</dbReference>
<comment type="caution">
    <text evidence="3">The sequence shown here is derived from an EMBL/GenBank/DDBJ whole genome shotgun (WGS) entry which is preliminary data.</text>
</comment>
<gene>
    <name evidence="3" type="ORF">EI42_02725</name>
</gene>